<accession>A0A5C1QHM8</accession>
<dbReference type="GO" id="GO:0051539">
    <property type="term" value="F:4 iron, 4 sulfur cluster binding"/>
    <property type="evidence" value="ECO:0007669"/>
    <property type="project" value="UniProtKB-KW"/>
</dbReference>
<comment type="cofactor">
    <cofactor evidence="12">
        <name>[3Fe-4S] cluster</name>
        <dbReference type="ChEBI" id="CHEBI:21137"/>
    </cofactor>
    <text evidence="12">Binds 1 [3Fe-4S] cluster.</text>
</comment>
<evidence type="ECO:0000256" key="9">
    <source>
        <dbReference type="ARBA" id="ARBA00023014"/>
    </source>
</evidence>
<comment type="similarity">
    <text evidence="2 12">Belongs to the succinate dehydrogenase/fumarate reductase iron-sulfur protein family.</text>
</comment>
<sequence length="238" mass="26978">MQIELKIFRYNPQTDKESRFDTYKVDVDPSDRVLDSLMHVYRNEDGSLAFRKSCAHGVCGSDAMRINGKERLACKTLIKDVTQSEGDTILIEPLRHLPVQKDLMVDQSEFLSRFKKVSPFLIPEEKPPENGEYIQSQLQRDAIDDATKCINCGACYSACPVLDTNPDFLGPAALVHASRFIFDSRDQGLDARIAILDQPNGIWACDNHFECTKVCPRGIKITKLINLTKREIKKRKGE</sequence>
<proteinExistence type="inferred from homology"/>
<dbReference type="PROSITE" id="PS51085">
    <property type="entry name" value="2FE2S_FER_2"/>
    <property type="match status" value="1"/>
</dbReference>
<dbReference type="Gene3D" id="1.10.1060.10">
    <property type="entry name" value="Alpha-helical ferredoxin"/>
    <property type="match status" value="1"/>
</dbReference>
<keyword evidence="3 12" id="KW-0004">4Fe-4S</keyword>
<organism evidence="15 16">
    <name type="scientific">Oceanispirochaeta crateris</name>
    <dbReference type="NCBI Taxonomy" id="2518645"/>
    <lineage>
        <taxon>Bacteria</taxon>
        <taxon>Pseudomonadati</taxon>
        <taxon>Spirochaetota</taxon>
        <taxon>Spirochaetia</taxon>
        <taxon>Spirochaetales</taxon>
        <taxon>Spirochaetaceae</taxon>
        <taxon>Oceanispirochaeta</taxon>
    </lineage>
</organism>
<dbReference type="GO" id="GO:0008177">
    <property type="term" value="F:succinate dehydrogenase (quinone) activity"/>
    <property type="evidence" value="ECO:0007669"/>
    <property type="project" value="UniProtKB-EC"/>
</dbReference>
<evidence type="ECO:0000256" key="12">
    <source>
        <dbReference type="RuleBase" id="RU361237"/>
    </source>
</evidence>
<evidence type="ECO:0000313" key="16">
    <source>
        <dbReference type="Proteomes" id="UP000324209"/>
    </source>
</evidence>
<dbReference type="Gene3D" id="3.10.20.30">
    <property type="match status" value="1"/>
</dbReference>
<evidence type="ECO:0000259" key="14">
    <source>
        <dbReference type="PROSITE" id="PS51379"/>
    </source>
</evidence>
<keyword evidence="4" id="KW-0816">Tricarboxylic acid cycle</keyword>
<dbReference type="InterPro" id="IPR025192">
    <property type="entry name" value="Succ_DH/fum_Rdtase_N"/>
</dbReference>
<evidence type="ECO:0000256" key="2">
    <source>
        <dbReference type="ARBA" id="ARBA00009433"/>
    </source>
</evidence>
<dbReference type="GO" id="GO:0051537">
    <property type="term" value="F:2 iron, 2 sulfur cluster binding"/>
    <property type="evidence" value="ECO:0007669"/>
    <property type="project" value="UniProtKB-KW"/>
</dbReference>
<dbReference type="SUPFAM" id="SSF54292">
    <property type="entry name" value="2Fe-2S ferredoxin-like"/>
    <property type="match status" value="1"/>
</dbReference>
<dbReference type="GO" id="GO:0046872">
    <property type="term" value="F:metal ion binding"/>
    <property type="evidence" value="ECO:0007669"/>
    <property type="project" value="UniProtKB-KW"/>
</dbReference>
<dbReference type="EC" id="1.3.5.1" evidence="12"/>
<dbReference type="PANTHER" id="PTHR11921:SF29">
    <property type="entry name" value="SUCCINATE DEHYDROGENASE [UBIQUINONE] IRON-SULFUR SUBUNIT, MITOCHONDRIAL"/>
    <property type="match status" value="1"/>
</dbReference>
<dbReference type="NCBIfam" id="TIGR00384">
    <property type="entry name" value="dhsB"/>
    <property type="match status" value="1"/>
</dbReference>
<dbReference type="PROSITE" id="PS00198">
    <property type="entry name" value="4FE4S_FER_1"/>
    <property type="match status" value="1"/>
</dbReference>
<evidence type="ECO:0000256" key="7">
    <source>
        <dbReference type="ARBA" id="ARBA00023002"/>
    </source>
</evidence>
<dbReference type="OrthoDB" id="9804391at2"/>
<comment type="subunit">
    <text evidence="11">Part of an enzyme complex containing three subunits: a flavoprotein (frdA), an iron-sulfur protein (frdB), and diheme cytochrome b (frdC).</text>
</comment>
<dbReference type="AlphaFoldDB" id="A0A5C1QHM8"/>
<dbReference type="CDD" id="cd00207">
    <property type="entry name" value="fer2"/>
    <property type="match status" value="1"/>
</dbReference>
<dbReference type="PROSITE" id="PS51379">
    <property type="entry name" value="4FE4S_FER_2"/>
    <property type="match status" value="1"/>
</dbReference>
<dbReference type="Proteomes" id="UP000324209">
    <property type="component" value="Chromosome"/>
</dbReference>
<gene>
    <name evidence="15" type="ORF">EXM22_00270</name>
</gene>
<dbReference type="InterPro" id="IPR050573">
    <property type="entry name" value="SDH/FRD_Iron-Sulfur"/>
</dbReference>
<dbReference type="EMBL" id="CP036150">
    <property type="protein sequence ID" value="QEN06500.1"/>
    <property type="molecule type" value="Genomic_DNA"/>
</dbReference>
<evidence type="ECO:0000256" key="6">
    <source>
        <dbReference type="ARBA" id="ARBA00022723"/>
    </source>
</evidence>
<evidence type="ECO:0000256" key="8">
    <source>
        <dbReference type="ARBA" id="ARBA00023004"/>
    </source>
</evidence>
<dbReference type="GO" id="GO:0006099">
    <property type="term" value="P:tricarboxylic acid cycle"/>
    <property type="evidence" value="ECO:0007669"/>
    <property type="project" value="UniProtKB-KW"/>
</dbReference>
<evidence type="ECO:0000256" key="3">
    <source>
        <dbReference type="ARBA" id="ARBA00022485"/>
    </source>
</evidence>
<keyword evidence="8 12" id="KW-0408">Iron</keyword>
<comment type="catalytic activity">
    <reaction evidence="12">
        <text>a menaquinone + succinate = a menaquinol + fumarate</text>
        <dbReference type="Rhea" id="RHEA:27834"/>
        <dbReference type="Rhea" id="RHEA-COMP:9537"/>
        <dbReference type="Rhea" id="RHEA-COMP:9539"/>
        <dbReference type="ChEBI" id="CHEBI:16374"/>
        <dbReference type="ChEBI" id="CHEBI:18151"/>
        <dbReference type="ChEBI" id="CHEBI:29806"/>
        <dbReference type="ChEBI" id="CHEBI:30031"/>
        <dbReference type="EC" id="1.3.5.1"/>
    </reaction>
</comment>
<keyword evidence="7" id="KW-0560">Oxidoreductase</keyword>
<evidence type="ECO:0000256" key="1">
    <source>
        <dbReference type="ARBA" id="ARBA00004894"/>
    </source>
</evidence>
<dbReference type="InterPro" id="IPR001041">
    <property type="entry name" value="2Fe-2S_ferredoxin-type"/>
</dbReference>
<evidence type="ECO:0000256" key="11">
    <source>
        <dbReference type="ARBA" id="ARBA00066269"/>
    </source>
</evidence>
<dbReference type="InterPro" id="IPR009051">
    <property type="entry name" value="Helical_ferredxn"/>
</dbReference>
<name>A0A5C1QHM8_9SPIO</name>
<evidence type="ECO:0000259" key="13">
    <source>
        <dbReference type="PROSITE" id="PS51085"/>
    </source>
</evidence>
<dbReference type="RefSeq" id="WP_149484583.1">
    <property type="nucleotide sequence ID" value="NZ_CP036150.1"/>
</dbReference>
<feature type="domain" description="2Fe-2S ferredoxin-type" evidence="13">
    <location>
        <begin position="1"/>
        <end position="95"/>
    </location>
</feature>
<comment type="cofactor">
    <cofactor evidence="12">
        <name>[4Fe-4S] cluster</name>
        <dbReference type="ChEBI" id="CHEBI:49883"/>
    </cofactor>
    <text evidence="12">Binds 1 [4Fe-4S] cluster.</text>
</comment>
<keyword evidence="16" id="KW-1185">Reference proteome</keyword>
<evidence type="ECO:0000256" key="4">
    <source>
        <dbReference type="ARBA" id="ARBA00022532"/>
    </source>
</evidence>
<dbReference type="PANTHER" id="PTHR11921">
    <property type="entry name" value="SUCCINATE DEHYDROGENASE IRON-SULFUR PROTEIN"/>
    <property type="match status" value="1"/>
</dbReference>
<dbReference type="InterPro" id="IPR012675">
    <property type="entry name" value="Beta-grasp_dom_sf"/>
</dbReference>
<dbReference type="SUPFAM" id="SSF46548">
    <property type="entry name" value="alpha-helical ferredoxin"/>
    <property type="match status" value="1"/>
</dbReference>
<comment type="pathway">
    <text evidence="1">Carbohydrate metabolism; tricarboxylic acid cycle; fumarate from succinate (bacterial route): step 1/1.</text>
</comment>
<dbReference type="FunFam" id="1.10.1060.10:FF:000003">
    <property type="entry name" value="Succinate dehydrogenase iron-sulfur subunit"/>
    <property type="match status" value="1"/>
</dbReference>
<feature type="domain" description="4Fe-4S ferredoxin-type" evidence="14">
    <location>
        <begin position="139"/>
        <end position="167"/>
    </location>
</feature>
<dbReference type="GO" id="GO:0009055">
    <property type="term" value="F:electron transfer activity"/>
    <property type="evidence" value="ECO:0007669"/>
    <property type="project" value="InterPro"/>
</dbReference>
<dbReference type="InterPro" id="IPR004489">
    <property type="entry name" value="Succ_DH/fum_Rdtase_Fe-S"/>
</dbReference>
<evidence type="ECO:0000313" key="15">
    <source>
        <dbReference type="EMBL" id="QEN06500.1"/>
    </source>
</evidence>
<dbReference type="KEGG" id="ock:EXM22_00270"/>
<dbReference type="InterPro" id="IPR017900">
    <property type="entry name" value="4Fe4S_Fe_S_CS"/>
</dbReference>
<dbReference type="Pfam" id="PF13183">
    <property type="entry name" value="Fer4_8"/>
    <property type="match status" value="1"/>
</dbReference>
<keyword evidence="5 12" id="KW-0001">2Fe-2S</keyword>
<keyword evidence="9 12" id="KW-0411">Iron-sulfur</keyword>
<dbReference type="Pfam" id="PF13085">
    <property type="entry name" value="Fer2_3"/>
    <property type="match status" value="1"/>
</dbReference>
<dbReference type="NCBIfam" id="NF004616">
    <property type="entry name" value="PRK05950.1"/>
    <property type="match status" value="1"/>
</dbReference>
<dbReference type="GO" id="GO:0051538">
    <property type="term" value="F:3 iron, 4 sulfur cluster binding"/>
    <property type="evidence" value="ECO:0007669"/>
    <property type="project" value="UniProtKB-KW"/>
</dbReference>
<comment type="cofactor">
    <cofactor evidence="12">
        <name>[2Fe-2S] cluster</name>
        <dbReference type="ChEBI" id="CHEBI:190135"/>
    </cofactor>
    <text evidence="12">Binds 1 [2Fe-2S] cluster.</text>
</comment>
<evidence type="ECO:0000256" key="10">
    <source>
        <dbReference type="ARBA" id="ARBA00023291"/>
    </source>
</evidence>
<reference evidence="15 16" key="1">
    <citation type="submission" date="2019-02" db="EMBL/GenBank/DDBJ databases">
        <title>Complete Genome Sequence and Methylome Analysis of free living Spirochaetas.</title>
        <authorList>
            <person name="Fomenkov A."/>
            <person name="Dubinina G."/>
            <person name="Leshcheva N."/>
            <person name="Mikheeva N."/>
            <person name="Grabovich M."/>
            <person name="Vincze T."/>
            <person name="Roberts R.J."/>
        </authorList>
    </citation>
    <scope>NUCLEOTIDE SEQUENCE [LARGE SCALE GENOMIC DNA]</scope>
    <source>
        <strain evidence="15 16">K2</strain>
    </source>
</reference>
<dbReference type="InterPro" id="IPR036010">
    <property type="entry name" value="2Fe-2S_ferredoxin-like_sf"/>
</dbReference>
<dbReference type="GO" id="GO:0022904">
    <property type="term" value="P:respiratory electron transport chain"/>
    <property type="evidence" value="ECO:0007669"/>
    <property type="project" value="TreeGrafter"/>
</dbReference>
<dbReference type="InterPro" id="IPR017896">
    <property type="entry name" value="4Fe4S_Fe-S-bd"/>
</dbReference>
<evidence type="ECO:0000256" key="5">
    <source>
        <dbReference type="ARBA" id="ARBA00022714"/>
    </source>
</evidence>
<keyword evidence="6 12" id="KW-0479">Metal-binding</keyword>
<protein>
    <recommendedName>
        <fullName evidence="12">Fumarate reductase iron-sulfur subunit</fullName>
        <ecNumber evidence="12">1.3.5.1</ecNumber>
    </recommendedName>
</protein>
<keyword evidence="10 12" id="KW-0003">3Fe-4S</keyword>